<dbReference type="Proteomes" id="UP001165740">
    <property type="component" value="Chromosome 2"/>
</dbReference>
<keyword evidence="4" id="KW-0175">Coiled coil</keyword>
<dbReference type="GeneID" id="106078635"/>
<comment type="subcellular location">
    <subcellularLocation>
        <location evidence="1">Cytoplasm</location>
    </subcellularLocation>
</comment>
<keyword evidence="5" id="KW-1185">Reference proteome</keyword>
<dbReference type="SUPFAM" id="SSF46579">
    <property type="entry name" value="Prefoldin"/>
    <property type="match status" value="1"/>
</dbReference>
<reference evidence="6" key="1">
    <citation type="submission" date="2025-08" db="UniProtKB">
        <authorList>
            <consortium name="RefSeq"/>
        </authorList>
    </citation>
    <scope>IDENTIFICATION</scope>
</reference>
<evidence type="ECO:0000256" key="4">
    <source>
        <dbReference type="SAM" id="Coils"/>
    </source>
</evidence>
<dbReference type="OrthoDB" id="20282at2759"/>
<organism evidence="5 6">
    <name type="scientific">Biomphalaria glabrata</name>
    <name type="common">Bloodfluke planorb</name>
    <name type="synonym">Freshwater snail</name>
    <dbReference type="NCBI Taxonomy" id="6526"/>
    <lineage>
        <taxon>Eukaryota</taxon>
        <taxon>Metazoa</taxon>
        <taxon>Spiralia</taxon>
        <taxon>Lophotrochozoa</taxon>
        <taxon>Mollusca</taxon>
        <taxon>Gastropoda</taxon>
        <taxon>Heterobranchia</taxon>
        <taxon>Euthyneura</taxon>
        <taxon>Panpulmonata</taxon>
        <taxon>Hygrophila</taxon>
        <taxon>Lymnaeoidea</taxon>
        <taxon>Planorbidae</taxon>
        <taxon>Biomphalaria</taxon>
    </lineage>
</organism>
<evidence type="ECO:0000313" key="5">
    <source>
        <dbReference type="Proteomes" id="UP001165740"/>
    </source>
</evidence>
<dbReference type="PANTHER" id="PTHR21162">
    <property type="entry name" value="P53 AND DNA DAMAGE-REGULATED PROTEIN"/>
    <property type="match status" value="1"/>
</dbReference>
<dbReference type="RefSeq" id="XP_055875258.1">
    <property type="nucleotide sequence ID" value="XM_056019283.1"/>
</dbReference>
<protein>
    <submittedName>
        <fullName evidence="6">P53 and DNA damage-regulated protein 1-like isoform X1</fullName>
    </submittedName>
</protein>
<evidence type="ECO:0000256" key="2">
    <source>
        <dbReference type="ARBA" id="ARBA00022490"/>
    </source>
</evidence>
<dbReference type="Gene3D" id="1.10.287.370">
    <property type="match status" value="1"/>
</dbReference>
<dbReference type="CDD" id="cd22860">
    <property type="entry name" value="PDRG1"/>
    <property type="match status" value="1"/>
</dbReference>
<keyword evidence="3" id="KW-0143">Chaperone</keyword>
<sequence>MLEDHKGHYSHYNARNKICHIKNADLIFKSTYSNFVGVIKTMDTDSSAIGSQLLDYVIELEGVAEEILADRREIIDLDRQRNKTREAVRALQKNKSNTKTWLCAGNMFIKVETKKAINMLNKDFDVIENEISKLRSTLKPKVNKLRDLEKKDDLKGFNLSPLTPSELNSVESLL</sequence>
<name>A0A9W2ZJV8_BIOGL</name>
<evidence type="ECO:0000256" key="3">
    <source>
        <dbReference type="ARBA" id="ARBA00023186"/>
    </source>
</evidence>
<evidence type="ECO:0000313" key="6">
    <source>
        <dbReference type="RefSeq" id="XP_055875258.1"/>
    </source>
</evidence>
<dbReference type="OMA" id="ICHIKNA"/>
<dbReference type="AlphaFoldDB" id="A0A9W2ZJV8"/>
<dbReference type="GO" id="GO:0005737">
    <property type="term" value="C:cytoplasm"/>
    <property type="evidence" value="ECO:0007669"/>
    <property type="project" value="UniProtKB-SubCell"/>
</dbReference>
<feature type="coiled-coil region" evidence="4">
    <location>
        <begin position="74"/>
        <end position="137"/>
    </location>
</feature>
<evidence type="ECO:0000256" key="1">
    <source>
        <dbReference type="ARBA" id="ARBA00004496"/>
    </source>
</evidence>
<dbReference type="PANTHER" id="PTHR21162:SF0">
    <property type="entry name" value="P53 AND DNA DAMAGE-REGULATED PROTEIN 1"/>
    <property type="match status" value="1"/>
</dbReference>
<proteinExistence type="predicted"/>
<dbReference type="InterPro" id="IPR009053">
    <property type="entry name" value="Prefoldin"/>
</dbReference>
<accession>A0A9W2ZJV8</accession>
<keyword evidence="2" id="KW-0963">Cytoplasm</keyword>
<dbReference type="InterPro" id="IPR030482">
    <property type="entry name" value="PDRG1"/>
</dbReference>
<gene>
    <name evidence="6" type="primary">LOC106078635</name>
</gene>